<dbReference type="InterPro" id="IPR036852">
    <property type="entry name" value="Peptidase_S8/S53_dom_sf"/>
</dbReference>
<dbReference type="InterPro" id="IPR000209">
    <property type="entry name" value="Peptidase_S8/S53_dom"/>
</dbReference>
<feature type="domain" description="Peptidase S8/S53" evidence="12">
    <location>
        <begin position="137"/>
        <end position="573"/>
    </location>
</feature>
<feature type="domain" description="Subtilisin-like protease fibronectin type-III" evidence="14">
    <location>
        <begin position="647"/>
        <end position="750"/>
    </location>
</feature>
<dbReference type="Gene3D" id="3.30.70.80">
    <property type="entry name" value="Peptidase S8 propeptide/proteinase inhibitor I9"/>
    <property type="match status" value="1"/>
</dbReference>
<dbReference type="PROSITE" id="PS00138">
    <property type="entry name" value="SUBTILASE_SER"/>
    <property type="match status" value="1"/>
</dbReference>
<dbReference type="InterPro" id="IPR015500">
    <property type="entry name" value="Peptidase_S8_subtilisin-rel"/>
</dbReference>
<dbReference type="FunFam" id="3.30.70.80:FF:000003">
    <property type="entry name" value="Subtilisin-like protease SBT1.9"/>
    <property type="match status" value="1"/>
</dbReference>
<accession>A0ABD2YGZ9</accession>
<dbReference type="PRINTS" id="PR00723">
    <property type="entry name" value="SUBTILISIN"/>
</dbReference>
<keyword evidence="4 10" id="KW-0645">Protease</keyword>
<dbReference type="GO" id="GO:0005576">
    <property type="term" value="C:extracellular region"/>
    <property type="evidence" value="ECO:0007669"/>
    <property type="project" value="UniProtKB-SubCell"/>
</dbReference>
<evidence type="ECO:0000256" key="1">
    <source>
        <dbReference type="ARBA" id="ARBA00004613"/>
    </source>
</evidence>
<reference evidence="15 16" key="1">
    <citation type="submission" date="2024-11" db="EMBL/GenBank/DDBJ databases">
        <title>A near-complete genome assembly of Cinchona calisaya.</title>
        <authorList>
            <person name="Lian D.C."/>
            <person name="Zhao X.W."/>
            <person name="Wei L."/>
        </authorList>
    </citation>
    <scope>NUCLEOTIDE SEQUENCE [LARGE SCALE GENOMIC DNA]</scope>
    <source>
        <tissue evidence="15">Nenye</tissue>
    </source>
</reference>
<evidence type="ECO:0000256" key="4">
    <source>
        <dbReference type="ARBA" id="ARBA00022670"/>
    </source>
</evidence>
<gene>
    <name evidence="15" type="ORF">ACH5RR_034998</name>
</gene>
<dbReference type="CDD" id="cd04852">
    <property type="entry name" value="Peptidases_S8_3"/>
    <property type="match status" value="1"/>
</dbReference>
<protein>
    <recommendedName>
        <fullName evidence="17">Subtilisin-like protease SBT1.9</fullName>
    </recommendedName>
</protein>
<evidence type="ECO:0000313" key="15">
    <source>
        <dbReference type="EMBL" id="KAL3505157.1"/>
    </source>
</evidence>
<evidence type="ECO:0000259" key="13">
    <source>
        <dbReference type="Pfam" id="PF05922"/>
    </source>
</evidence>
<evidence type="ECO:0008006" key="17">
    <source>
        <dbReference type="Google" id="ProtNLM"/>
    </source>
</evidence>
<feature type="active site" description="Charge relay system" evidence="9 10">
    <location>
        <position position="217"/>
    </location>
</feature>
<feature type="domain" description="Inhibitor I9" evidence="13">
    <location>
        <begin position="28"/>
        <end position="113"/>
    </location>
</feature>
<dbReference type="Gene3D" id="3.40.50.200">
    <property type="entry name" value="Peptidase S8/S53 domain"/>
    <property type="match status" value="1"/>
</dbReference>
<feature type="signal peptide" evidence="11">
    <location>
        <begin position="1"/>
        <end position="24"/>
    </location>
</feature>
<dbReference type="GO" id="GO:0004252">
    <property type="term" value="F:serine-type endopeptidase activity"/>
    <property type="evidence" value="ECO:0007669"/>
    <property type="project" value="UniProtKB-UniRule"/>
</dbReference>
<name>A0ABD2YGZ9_9GENT</name>
<dbReference type="CDD" id="cd02120">
    <property type="entry name" value="PA_subtilisin_like"/>
    <property type="match status" value="1"/>
</dbReference>
<dbReference type="InterPro" id="IPR041469">
    <property type="entry name" value="Subtilisin-like_FN3"/>
</dbReference>
<dbReference type="AlphaFoldDB" id="A0ABD2YGZ9"/>
<evidence type="ECO:0000256" key="9">
    <source>
        <dbReference type="PIRSR" id="PIRSR615500-1"/>
    </source>
</evidence>
<evidence type="ECO:0000256" key="10">
    <source>
        <dbReference type="PROSITE-ProRule" id="PRU01240"/>
    </source>
</evidence>
<evidence type="ECO:0000259" key="12">
    <source>
        <dbReference type="Pfam" id="PF00082"/>
    </source>
</evidence>
<dbReference type="InterPro" id="IPR023828">
    <property type="entry name" value="Peptidase_S8_Ser-AS"/>
</dbReference>
<dbReference type="InterPro" id="IPR034197">
    <property type="entry name" value="Peptidases_S8_3"/>
</dbReference>
<dbReference type="FunFam" id="3.40.50.200:FF:000006">
    <property type="entry name" value="Subtilisin-like protease SBT1.5"/>
    <property type="match status" value="1"/>
</dbReference>
<dbReference type="SUPFAM" id="SSF52743">
    <property type="entry name" value="Subtilisin-like"/>
    <property type="match status" value="1"/>
</dbReference>
<dbReference type="Gene3D" id="2.60.40.2310">
    <property type="match status" value="1"/>
</dbReference>
<comment type="subcellular location">
    <subcellularLocation>
        <location evidence="1">Secreted</location>
    </subcellularLocation>
</comment>
<evidence type="ECO:0000313" key="16">
    <source>
        <dbReference type="Proteomes" id="UP001630127"/>
    </source>
</evidence>
<evidence type="ECO:0000256" key="6">
    <source>
        <dbReference type="ARBA" id="ARBA00022801"/>
    </source>
</evidence>
<feature type="active site" description="Charge relay system" evidence="9 10">
    <location>
        <position position="534"/>
    </location>
</feature>
<evidence type="ECO:0000256" key="7">
    <source>
        <dbReference type="ARBA" id="ARBA00022825"/>
    </source>
</evidence>
<evidence type="ECO:0000256" key="5">
    <source>
        <dbReference type="ARBA" id="ARBA00022729"/>
    </source>
</evidence>
<dbReference type="Proteomes" id="UP001630127">
    <property type="component" value="Unassembled WGS sequence"/>
</dbReference>
<dbReference type="PANTHER" id="PTHR10795">
    <property type="entry name" value="PROPROTEIN CONVERTASE SUBTILISIN/KEXIN"/>
    <property type="match status" value="1"/>
</dbReference>
<feature type="active site" description="Charge relay system" evidence="9 10">
    <location>
        <position position="146"/>
    </location>
</feature>
<feature type="chain" id="PRO_5044754452" description="Subtilisin-like protease SBT1.9" evidence="11">
    <location>
        <begin position="25"/>
        <end position="762"/>
    </location>
</feature>
<evidence type="ECO:0000256" key="11">
    <source>
        <dbReference type="SAM" id="SignalP"/>
    </source>
</evidence>
<comment type="caution">
    <text evidence="15">The sequence shown here is derived from an EMBL/GenBank/DDBJ whole genome shotgun (WGS) entry which is preliminary data.</text>
</comment>
<dbReference type="GO" id="GO:0006508">
    <property type="term" value="P:proteolysis"/>
    <property type="evidence" value="ECO:0007669"/>
    <property type="project" value="UniProtKB-KW"/>
</dbReference>
<proteinExistence type="inferred from homology"/>
<keyword evidence="5 11" id="KW-0732">Signal</keyword>
<keyword evidence="3" id="KW-0964">Secreted</keyword>
<dbReference type="Gene3D" id="3.50.30.30">
    <property type="match status" value="1"/>
</dbReference>
<evidence type="ECO:0000256" key="8">
    <source>
        <dbReference type="ARBA" id="ARBA00023180"/>
    </source>
</evidence>
<dbReference type="InterPro" id="IPR010259">
    <property type="entry name" value="S8pro/Inhibitor_I9"/>
</dbReference>
<dbReference type="InterPro" id="IPR045051">
    <property type="entry name" value="SBT"/>
</dbReference>
<sequence length="762" mass="82535">MAIPIHLCLCFLSIALPQFLPTLAQLDTYIVHMDLSSMPKAFSSHHNWYLTTLESISDTATRVSHDFPSSSKLVYAYTHAIHGFSAILSPTELKAIKNSPGYVSSIKDKTVKMDTTHSSNFLGLNSNYGAWPNSDYGKDVIIGLVDTGVWPESKSFNDDGMTEIPSRWKGECESGTQFNSSLCNKKLIGARFFNKGLLAKFPNLTISMNSTRDTDGHGTHTSSTAAGNYVEGASYFGYASGTATGMAPRARVAMYKALWDEGSYISDIIAAIDQALIDGVDILSLSLGLDGVPLYEDPIAIGTFAALEKSIFVSTSAGNGGPFFGSLHNGIPWVLTVAAGTIDREFIGTVYLGNGITISGLSLYPENSTSTKIPIVFKNTCENVTALEEMEGKIVLCQDKDETLSEQIFNVKSTKIAGGVFMTNNTDLEFFLQSEFPAVFLNLEDGEKILDYIKSSPSPKASLGFHVTQLGIKPAPKVASYSSRGPSQSCPFVLKPDIMAPGALILAAWPSKSPVSDVKSGQLFNNFNLISGTSMSCPHTAGVSALLRGVHPDWSPAAIRSAMMTTADILDNTNYPIKDIGFSEEFATPFAMGAGHLNPNKALDPGLVYDAGIEDYINLLCALNYTSQQIQTITRSSDLKCLKPSLDLNYPSFIAYLRANGTHSTIQEFQRTVTNVGDEMSVYSVKLAPMDGFIVTVTPDKLIFRQKYEKQSYKLTIQGPSSVMKDLVVFGYLSWEDNGGKHVVRSPIVVTTLSIETLSGQN</sequence>
<dbReference type="PROSITE" id="PS51892">
    <property type="entry name" value="SUBTILASE"/>
    <property type="match status" value="1"/>
</dbReference>
<keyword evidence="7 10" id="KW-0720">Serine protease</keyword>
<organism evidence="15 16">
    <name type="scientific">Cinchona calisaya</name>
    <dbReference type="NCBI Taxonomy" id="153742"/>
    <lineage>
        <taxon>Eukaryota</taxon>
        <taxon>Viridiplantae</taxon>
        <taxon>Streptophyta</taxon>
        <taxon>Embryophyta</taxon>
        <taxon>Tracheophyta</taxon>
        <taxon>Spermatophyta</taxon>
        <taxon>Magnoliopsida</taxon>
        <taxon>eudicotyledons</taxon>
        <taxon>Gunneridae</taxon>
        <taxon>Pentapetalae</taxon>
        <taxon>asterids</taxon>
        <taxon>lamiids</taxon>
        <taxon>Gentianales</taxon>
        <taxon>Rubiaceae</taxon>
        <taxon>Cinchonoideae</taxon>
        <taxon>Cinchoneae</taxon>
        <taxon>Cinchona</taxon>
    </lineage>
</organism>
<evidence type="ECO:0000259" key="14">
    <source>
        <dbReference type="Pfam" id="PF17766"/>
    </source>
</evidence>
<dbReference type="Pfam" id="PF05922">
    <property type="entry name" value="Inhibitor_I9"/>
    <property type="match status" value="1"/>
</dbReference>
<keyword evidence="8" id="KW-0325">Glycoprotein</keyword>
<keyword evidence="16" id="KW-1185">Reference proteome</keyword>
<keyword evidence="6 10" id="KW-0378">Hydrolase</keyword>
<comment type="similarity">
    <text evidence="2 10">Belongs to the peptidase S8 family.</text>
</comment>
<evidence type="ECO:0000256" key="3">
    <source>
        <dbReference type="ARBA" id="ARBA00022525"/>
    </source>
</evidence>
<dbReference type="EMBL" id="JBJUIK010000014">
    <property type="protein sequence ID" value="KAL3505157.1"/>
    <property type="molecule type" value="Genomic_DNA"/>
</dbReference>
<dbReference type="InterPro" id="IPR037045">
    <property type="entry name" value="S8pro/Inhibitor_I9_sf"/>
</dbReference>
<evidence type="ECO:0000256" key="2">
    <source>
        <dbReference type="ARBA" id="ARBA00011073"/>
    </source>
</evidence>
<dbReference type="Pfam" id="PF17766">
    <property type="entry name" value="fn3_6"/>
    <property type="match status" value="1"/>
</dbReference>
<dbReference type="Pfam" id="PF00082">
    <property type="entry name" value="Peptidase_S8"/>
    <property type="match status" value="1"/>
</dbReference>